<organism evidence="2 3">
    <name type="scientific">Rhodococcus erythropolis</name>
    <name type="common">Arthrobacter picolinophilus</name>
    <dbReference type="NCBI Taxonomy" id="1833"/>
    <lineage>
        <taxon>Bacteria</taxon>
        <taxon>Bacillati</taxon>
        <taxon>Actinomycetota</taxon>
        <taxon>Actinomycetes</taxon>
        <taxon>Mycobacteriales</taxon>
        <taxon>Nocardiaceae</taxon>
        <taxon>Rhodococcus</taxon>
        <taxon>Rhodococcus erythropolis group</taxon>
    </lineage>
</organism>
<proteinExistence type="predicted"/>
<gene>
    <name evidence="2" type="ORF">QIE55_33335</name>
</gene>
<evidence type="ECO:0000256" key="1">
    <source>
        <dbReference type="SAM" id="MobiDB-lite"/>
    </source>
</evidence>
<dbReference type="Proteomes" id="UP001230933">
    <property type="component" value="Plasmid pMGMM8_4"/>
</dbReference>
<keyword evidence="2" id="KW-0614">Plasmid</keyword>
<feature type="region of interest" description="Disordered" evidence="1">
    <location>
        <begin position="39"/>
        <end position="62"/>
    </location>
</feature>
<geneLocation type="plasmid" evidence="2 3">
    <name>pMGMM8_4</name>
</geneLocation>
<evidence type="ECO:0000313" key="2">
    <source>
        <dbReference type="EMBL" id="WMN02212.1"/>
    </source>
</evidence>
<dbReference type="EMBL" id="CP133194">
    <property type="protein sequence ID" value="WMN02212.1"/>
    <property type="molecule type" value="Genomic_DNA"/>
</dbReference>
<dbReference type="AlphaFoldDB" id="A0AAX3ZYV5"/>
<dbReference type="RefSeq" id="WP_308372712.1">
    <property type="nucleotide sequence ID" value="NZ_CP133194.1"/>
</dbReference>
<accession>A0AAX3ZYV5</accession>
<name>A0AAX3ZYV5_RHOER</name>
<evidence type="ECO:0000313" key="3">
    <source>
        <dbReference type="Proteomes" id="UP001230933"/>
    </source>
</evidence>
<sequence>MTTPFSVFSAHAAGAAGVGEADGVATADVVDISGAMPSMKESLPSLLSPEKDDDTAHPVAPRTTIAAVIAPPMISGRRERRGVAVIRGEGDPSREDGAAAEAFAAGA</sequence>
<reference evidence="2" key="1">
    <citation type="submission" date="2023-08" db="EMBL/GenBank/DDBJ databases">
        <title>Isolation and Characterization of Rhodococcus erythropolis MGMM8.</title>
        <authorList>
            <person name="Diabankana R.G.C."/>
            <person name="Afordoanyi D.M."/>
            <person name="Validov S.Z."/>
        </authorList>
    </citation>
    <scope>NUCLEOTIDE SEQUENCE</scope>
    <source>
        <strain evidence="2">MGMM8</strain>
        <plasmid evidence="2">pMGMM8_4</plasmid>
    </source>
</reference>
<feature type="region of interest" description="Disordered" evidence="1">
    <location>
        <begin position="87"/>
        <end position="107"/>
    </location>
</feature>
<protein>
    <submittedName>
        <fullName evidence="2">Uncharacterized protein</fullName>
    </submittedName>
</protein>
<feature type="compositionally biased region" description="Basic and acidic residues" evidence="1">
    <location>
        <begin position="88"/>
        <end position="97"/>
    </location>
</feature>